<evidence type="ECO:0000313" key="7">
    <source>
        <dbReference type="Proteomes" id="UP000193355"/>
    </source>
</evidence>
<proteinExistence type="predicted"/>
<feature type="transmembrane region" description="Helical" evidence="5">
    <location>
        <begin position="248"/>
        <end position="264"/>
    </location>
</feature>
<keyword evidence="3 5" id="KW-1133">Transmembrane helix</keyword>
<accession>A0A1X7IVE0</accession>
<dbReference type="Proteomes" id="UP000193355">
    <property type="component" value="Unassembled WGS sequence"/>
</dbReference>
<feature type="transmembrane region" description="Helical" evidence="5">
    <location>
        <begin position="158"/>
        <end position="174"/>
    </location>
</feature>
<dbReference type="AlphaFoldDB" id="A0A1X7IVE0"/>
<dbReference type="OrthoDB" id="8075495at2"/>
<name>A0A1X7IVE0_9BACT</name>
<gene>
    <name evidence="6" type="ORF">SAMN06275492_10565</name>
</gene>
<evidence type="ECO:0000256" key="5">
    <source>
        <dbReference type="SAM" id="Phobius"/>
    </source>
</evidence>
<dbReference type="InterPro" id="IPR003339">
    <property type="entry name" value="ABC/ECF_trnsptr_transmembrane"/>
</dbReference>
<evidence type="ECO:0000256" key="3">
    <source>
        <dbReference type="ARBA" id="ARBA00022989"/>
    </source>
</evidence>
<dbReference type="PANTHER" id="PTHR33514">
    <property type="entry name" value="PROTEIN ABCI12, CHLOROPLASTIC"/>
    <property type="match status" value="1"/>
</dbReference>
<dbReference type="PANTHER" id="PTHR33514:SF13">
    <property type="entry name" value="PROTEIN ABCI12, CHLOROPLASTIC"/>
    <property type="match status" value="1"/>
</dbReference>
<dbReference type="CDD" id="cd16914">
    <property type="entry name" value="EcfT"/>
    <property type="match status" value="1"/>
</dbReference>
<keyword evidence="7" id="KW-1185">Reference proteome</keyword>
<organism evidence="6 7">
    <name type="scientific">Dethiosulfovibrio salsuginis</name>
    <dbReference type="NCBI Taxonomy" id="561720"/>
    <lineage>
        <taxon>Bacteria</taxon>
        <taxon>Thermotogati</taxon>
        <taxon>Synergistota</taxon>
        <taxon>Synergistia</taxon>
        <taxon>Synergistales</taxon>
        <taxon>Dethiosulfovibrionaceae</taxon>
        <taxon>Dethiosulfovibrio</taxon>
    </lineage>
</organism>
<protein>
    <submittedName>
        <fullName evidence="6">Energy-coupling factor transport system permease protein</fullName>
    </submittedName>
</protein>
<evidence type="ECO:0000256" key="2">
    <source>
        <dbReference type="ARBA" id="ARBA00022692"/>
    </source>
</evidence>
<evidence type="ECO:0000256" key="4">
    <source>
        <dbReference type="ARBA" id="ARBA00023136"/>
    </source>
</evidence>
<dbReference type="GO" id="GO:0005886">
    <property type="term" value="C:plasma membrane"/>
    <property type="evidence" value="ECO:0007669"/>
    <property type="project" value="TreeGrafter"/>
</dbReference>
<dbReference type="STRING" id="561720.SAMN06275492_10565"/>
<dbReference type="EMBL" id="FXBB01000005">
    <property type="protein sequence ID" value="SMG18864.1"/>
    <property type="molecule type" value="Genomic_DNA"/>
</dbReference>
<comment type="subcellular location">
    <subcellularLocation>
        <location evidence="1">Membrane</location>
        <topology evidence="1">Multi-pass membrane protein</topology>
    </subcellularLocation>
</comment>
<reference evidence="7" key="1">
    <citation type="submission" date="2017-04" db="EMBL/GenBank/DDBJ databases">
        <authorList>
            <person name="Varghese N."/>
            <person name="Submissions S."/>
        </authorList>
    </citation>
    <scope>NUCLEOTIDE SEQUENCE [LARGE SCALE GENOMIC DNA]</scope>
    <source>
        <strain evidence="7">USBA 82</strain>
    </source>
</reference>
<feature type="transmembrane region" description="Helical" evidence="5">
    <location>
        <begin position="195"/>
        <end position="214"/>
    </location>
</feature>
<dbReference type="Pfam" id="PF02361">
    <property type="entry name" value="CbiQ"/>
    <property type="match status" value="1"/>
</dbReference>
<feature type="transmembrane region" description="Helical" evidence="5">
    <location>
        <begin position="75"/>
        <end position="96"/>
    </location>
</feature>
<feature type="transmembrane region" description="Helical" evidence="5">
    <location>
        <begin position="116"/>
        <end position="138"/>
    </location>
</feature>
<dbReference type="RefSeq" id="WP_085543964.1">
    <property type="nucleotide sequence ID" value="NZ_FXBB01000005.1"/>
</dbReference>
<keyword evidence="2 5" id="KW-0812">Transmembrane</keyword>
<evidence type="ECO:0000313" key="6">
    <source>
        <dbReference type="EMBL" id="SMG18864.1"/>
    </source>
</evidence>
<keyword evidence="4 5" id="KW-0472">Membrane</keyword>
<sequence>MKFLDNMSFGQYVPAESPVHRADPRCKIISVIALVTGVFMVKEPLGFSLWALILLALSQISRIGISMMLRTVRPVMILIVFTAFINIFFTSGVPLWEIGPLSITEEGIRMGIYMSLRLLFLVLFANLLTLTTSPMALADGIESLLSPFKRIGVPAHEISMMMTIALRFIPTLLNETDRIMKAQLARGADLDRGGLIRRLRAFIPVLIPLFVIVFQRADDLAVAMEARCYRGGGGRTRMKPFIWSWRDGLSLSFVIISVVAITVLERRLNL</sequence>
<evidence type="ECO:0000256" key="1">
    <source>
        <dbReference type="ARBA" id="ARBA00004141"/>
    </source>
</evidence>